<accession>A0A183ERU2</accession>
<protein>
    <submittedName>
        <fullName evidence="4">G_PROTEIN_RECEP_F1_2 domain-containing protein</fullName>
    </submittedName>
</protein>
<gene>
    <name evidence="2" type="ORF">GPUH_LOCUS23683</name>
</gene>
<proteinExistence type="predicted"/>
<dbReference type="WBParaSite" id="GPUH_0002371301-mRNA-1">
    <property type="protein sequence ID" value="GPUH_0002371301-mRNA-1"/>
    <property type="gene ID" value="GPUH_0002371301"/>
</dbReference>
<feature type="transmembrane region" description="Helical" evidence="1">
    <location>
        <begin position="35"/>
        <end position="60"/>
    </location>
</feature>
<keyword evidence="3" id="KW-1185">Reference proteome</keyword>
<sequence length="83" mass="9223">MLLLFSAGYACESQEAVLAALDSLESDGFGRLSALISVTAAHAFVHFSPLTLFLIYRIFLKRLVRKKIKMYSFVAHVAPSIFI</sequence>
<evidence type="ECO:0000313" key="2">
    <source>
        <dbReference type="EMBL" id="VDN41812.1"/>
    </source>
</evidence>
<dbReference type="EMBL" id="UYRT01098593">
    <property type="protein sequence ID" value="VDN41812.1"/>
    <property type="molecule type" value="Genomic_DNA"/>
</dbReference>
<evidence type="ECO:0000256" key="1">
    <source>
        <dbReference type="SAM" id="Phobius"/>
    </source>
</evidence>
<keyword evidence="1" id="KW-0472">Membrane</keyword>
<keyword evidence="1" id="KW-1133">Transmembrane helix</keyword>
<dbReference type="AlphaFoldDB" id="A0A183ERU2"/>
<evidence type="ECO:0000313" key="4">
    <source>
        <dbReference type="WBParaSite" id="GPUH_0002371301-mRNA-1"/>
    </source>
</evidence>
<keyword evidence="1" id="KW-0812">Transmembrane</keyword>
<dbReference type="Proteomes" id="UP000271098">
    <property type="component" value="Unassembled WGS sequence"/>
</dbReference>
<organism evidence="4">
    <name type="scientific">Gongylonema pulchrum</name>
    <dbReference type="NCBI Taxonomy" id="637853"/>
    <lineage>
        <taxon>Eukaryota</taxon>
        <taxon>Metazoa</taxon>
        <taxon>Ecdysozoa</taxon>
        <taxon>Nematoda</taxon>
        <taxon>Chromadorea</taxon>
        <taxon>Rhabditida</taxon>
        <taxon>Spirurina</taxon>
        <taxon>Spiruromorpha</taxon>
        <taxon>Spiruroidea</taxon>
        <taxon>Gongylonematidae</taxon>
        <taxon>Gongylonema</taxon>
    </lineage>
</organism>
<name>A0A183ERU2_9BILA</name>
<evidence type="ECO:0000313" key="3">
    <source>
        <dbReference type="Proteomes" id="UP000271098"/>
    </source>
</evidence>
<reference evidence="2 3" key="2">
    <citation type="submission" date="2018-11" db="EMBL/GenBank/DDBJ databases">
        <authorList>
            <consortium name="Pathogen Informatics"/>
        </authorList>
    </citation>
    <scope>NUCLEOTIDE SEQUENCE [LARGE SCALE GENOMIC DNA]</scope>
</reference>
<reference evidence="4" key="1">
    <citation type="submission" date="2016-06" db="UniProtKB">
        <authorList>
            <consortium name="WormBaseParasite"/>
        </authorList>
    </citation>
    <scope>IDENTIFICATION</scope>
</reference>